<sequence length="599" mass="66128">MAFMLVFACISLLQSCTAGSTVSTVTKNQPSNDAVTPLLDVIQVEAPLRASYGGASCKQTIVQHEFAASYGTPYIGSYSPPKDCKFTTTIFNMSVTSYGINFDRLALLYFGDIELWRMTTAMPVRTGIFYKYEKDLTIFDSLLRSEEKIIMTLDNIYNSVFTGSYNVTITALYFDDQETLTPADNILPISSQSSSKNQSSAFSLPGDNATTSLTLPRNVERAVVSILASGNGAEEFWFRNVINENKGFFNNDILYGYSPFREVQLIIDGSLAGVSWPFPIVFTGGISPGLWVPIVGIDTYDLPSFEIDISPWLGTLCDGNSHSFELKVVGYDSQTTLGTVNSNWVVSASVFIWSDHGGNQTHGSSIESQTPAPAFEVMPNVTSMNTTNSNLFSKLTAYRFLSHSATITTSSGIRKLTWRQDLSYTNIQNYTALGYNKTLSQHTRGISTFSATPRKHFTTISNSYSWPIFFTSNNVVSPDPKATNSTLVASIDRSSQSHTIPIIPYLTQSVSLFIPQVLSTRQNGSCIYFWNNTLYEFAGAIDPADGTLGATEQWYSYKDSQESYGRHVKAIDGYEPVLILDEEFQNTISVPEADLDMVD</sequence>
<evidence type="ECO:0000313" key="4">
    <source>
        <dbReference type="Proteomes" id="UP000824998"/>
    </source>
</evidence>
<evidence type="ECO:0000256" key="1">
    <source>
        <dbReference type="SAM" id="SignalP"/>
    </source>
</evidence>
<feature type="chain" id="PRO_5040399827" evidence="1">
    <location>
        <begin position="19"/>
        <end position="599"/>
    </location>
</feature>
<name>A0A9P8C7T8_9HELO</name>
<dbReference type="InterPro" id="IPR056948">
    <property type="entry name" value="PNGaseA_N"/>
</dbReference>
<evidence type="ECO:0000259" key="2">
    <source>
        <dbReference type="Pfam" id="PF12222"/>
    </source>
</evidence>
<dbReference type="PANTHER" id="PTHR31104">
    <property type="entry name" value="PEPTIDE-N4-(N-ACETYL-BETA-GLUCOSAMINYL)ASPARAGINE AMIDASE A PROTEIN"/>
    <property type="match status" value="1"/>
</dbReference>
<dbReference type="InterPro" id="IPR021102">
    <property type="entry name" value="PNGase_A"/>
</dbReference>
<keyword evidence="1" id="KW-0732">Signal</keyword>
<proteinExistence type="predicted"/>
<dbReference type="EMBL" id="MU251392">
    <property type="protein sequence ID" value="KAG9237148.1"/>
    <property type="molecule type" value="Genomic_DNA"/>
</dbReference>
<evidence type="ECO:0000313" key="3">
    <source>
        <dbReference type="EMBL" id="KAG9237148.1"/>
    </source>
</evidence>
<dbReference type="Proteomes" id="UP000824998">
    <property type="component" value="Unassembled WGS sequence"/>
</dbReference>
<feature type="domain" description="Peptide N-acetyl-beta-D-glucosaminyl asparaginase amidase A N-terminal" evidence="2">
    <location>
        <begin position="51"/>
        <end position="370"/>
    </location>
</feature>
<dbReference type="OrthoDB" id="1612078at2759"/>
<accession>A0A9P8C7T8</accession>
<gene>
    <name evidence="3" type="ORF">BJ875DRAFT_454447</name>
</gene>
<dbReference type="Pfam" id="PF12222">
    <property type="entry name" value="PNGaseA"/>
    <property type="match status" value="1"/>
</dbReference>
<keyword evidence="4" id="KW-1185">Reference proteome</keyword>
<organism evidence="3 4">
    <name type="scientific">Amylocarpus encephaloides</name>
    <dbReference type="NCBI Taxonomy" id="45428"/>
    <lineage>
        <taxon>Eukaryota</taxon>
        <taxon>Fungi</taxon>
        <taxon>Dikarya</taxon>
        <taxon>Ascomycota</taxon>
        <taxon>Pezizomycotina</taxon>
        <taxon>Leotiomycetes</taxon>
        <taxon>Helotiales</taxon>
        <taxon>Helotiales incertae sedis</taxon>
        <taxon>Amylocarpus</taxon>
    </lineage>
</organism>
<feature type="signal peptide" evidence="1">
    <location>
        <begin position="1"/>
        <end position="18"/>
    </location>
</feature>
<dbReference type="Pfam" id="PF25156">
    <property type="entry name" value="PNGase_A_C"/>
    <property type="match status" value="1"/>
</dbReference>
<reference evidence="3" key="1">
    <citation type="journal article" date="2021" name="IMA Fungus">
        <title>Genomic characterization of three marine fungi, including Emericellopsis atlantica sp. nov. with signatures of a generalist lifestyle and marine biomass degradation.</title>
        <authorList>
            <person name="Hagestad O.C."/>
            <person name="Hou L."/>
            <person name="Andersen J.H."/>
            <person name="Hansen E.H."/>
            <person name="Altermark B."/>
            <person name="Li C."/>
            <person name="Kuhnert E."/>
            <person name="Cox R.J."/>
            <person name="Crous P.W."/>
            <person name="Spatafora J.W."/>
            <person name="Lail K."/>
            <person name="Amirebrahimi M."/>
            <person name="Lipzen A."/>
            <person name="Pangilinan J."/>
            <person name="Andreopoulos W."/>
            <person name="Hayes R.D."/>
            <person name="Ng V."/>
            <person name="Grigoriev I.V."/>
            <person name="Jackson S.A."/>
            <person name="Sutton T.D.S."/>
            <person name="Dobson A.D.W."/>
            <person name="Rama T."/>
        </authorList>
    </citation>
    <scope>NUCLEOTIDE SEQUENCE</scope>
    <source>
        <strain evidence="3">TRa018bII</strain>
    </source>
</reference>
<comment type="caution">
    <text evidence="3">The sequence shown here is derived from an EMBL/GenBank/DDBJ whole genome shotgun (WGS) entry which is preliminary data.</text>
</comment>
<protein>
    <submittedName>
        <fullName evidence="3">Peptide N-acetyl-beta-D-glucosaminyl asparaginase amidase A-domain-containing protein</fullName>
    </submittedName>
</protein>
<dbReference type="AlphaFoldDB" id="A0A9P8C7T8"/>